<accession>A0A4S4MMC9</accession>
<gene>
    <name evidence="2" type="ORF">EUX98_g7114</name>
</gene>
<evidence type="ECO:0000313" key="2">
    <source>
        <dbReference type="EMBL" id="THH27076.1"/>
    </source>
</evidence>
<evidence type="ECO:0000313" key="3">
    <source>
        <dbReference type="Proteomes" id="UP000308730"/>
    </source>
</evidence>
<reference evidence="2 3" key="1">
    <citation type="submission" date="2019-02" db="EMBL/GenBank/DDBJ databases">
        <title>Genome sequencing of the rare red list fungi Antrodiella citrinella (Flaviporus citrinellus).</title>
        <authorList>
            <person name="Buettner E."/>
            <person name="Kellner H."/>
        </authorList>
    </citation>
    <scope>NUCLEOTIDE SEQUENCE [LARGE SCALE GENOMIC DNA]</scope>
    <source>
        <strain evidence="2 3">DSM 108506</strain>
    </source>
</reference>
<dbReference type="Proteomes" id="UP000308730">
    <property type="component" value="Unassembled WGS sequence"/>
</dbReference>
<dbReference type="InterPro" id="IPR003615">
    <property type="entry name" value="HNH_nuc"/>
</dbReference>
<keyword evidence="3" id="KW-1185">Reference proteome</keyword>
<organism evidence="2 3">
    <name type="scientific">Antrodiella citrinella</name>
    <dbReference type="NCBI Taxonomy" id="2447956"/>
    <lineage>
        <taxon>Eukaryota</taxon>
        <taxon>Fungi</taxon>
        <taxon>Dikarya</taxon>
        <taxon>Basidiomycota</taxon>
        <taxon>Agaricomycotina</taxon>
        <taxon>Agaricomycetes</taxon>
        <taxon>Polyporales</taxon>
        <taxon>Steccherinaceae</taxon>
        <taxon>Antrodiella</taxon>
    </lineage>
</organism>
<sequence length="264" mass="29276">MSAFTSPIESRSLKLNVLAVGKFIQNYLIRPLKRNTTPKPPYYTSKITDEQVKCLLEATPTLYSVAKKQALIRDGYRCMACGVWDRRGPDYMNPSPGFAVWTRCAHIVPESITMIALSSQPTASDTANELELDYSTTSLRTILRCFGCDIDTITGRTVHSLHNIMTLEVNVRDAFDRLDLWFVATAPPHCYTFDKLPLPSPELLLLHATCAEVAHLSGTTAYMDKNDLKIEEDADVLAEDGGSAELLQHAILSRLGNSIHGSDL</sequence>
<dbReference type="EMBL" id="SGPM01000283">
    <property type="protein sequence ID" value="THH27076.1"/>
    <property type="molecule type" value="Genomic_DNA"/>
</dbReference>
<proteinExistence type="predicted"/>
<dbReference type="Pfam" id="PF13391">
    <property type="entry name" value="HNH_2"/>
    <property type="match status" value="1"/>
</dbReference>
<dbReference type="AlphaFoldDB" id="A0A4S4MMC9"/>
<evidence type="ECO:0000259" key="1">
    <source>
        <dbReference type="Pfam" id="PF13391"/>
    </source>
</evidence>
<protein>
    <recommendedName>
        <fullName evidence="1">HNH nuclease domain-containing protein</fullName>
    </recommendedName>
</protein>
<name>A0A4S4MMC9_9APHY</name>
<comment type="caution">
    <text evidence="2">The sequence shown here is derived from an EMBL/GenBank/DDBJ whole genome shotgun (WGS) entry which is preliminary data.</text>
</comment>
<feature type="domain" description="HNH nuclease" evidence="1">
    <location>
        <begin position="78"/>
        <end position="182"/>
    </location>
</feature>
<dbReference type="OrthoDB" id="2104739at2759"/>